<feature type="signal peptide" evidence="3">
    <location>
        <begin position="1"/>
        <end position="36"/>
    </location>
</feature>
<keyword evidence="6" id="KW-1185">Reference proteome</keyword>
<name>A0ABV3B5Q4_9ACTN</name>
<feature type="domain" description="Leucine-binding protein" evidence="4">
    <location>
        <begin position="67"/>
        <end position="403"/>
    </location>
</feature>
<dbReference type="PANTHER" id="PTHR47235">
    <property type="entry name" value="BLR6548 PROTEIN"/>
    <property type="match status" value="1"/>
</dbReference>
<dbReference type="InterPro" id="IPR028081">
    <property type="entry name" value="Leu-bd"/>
</dbReference>
<accession>A0ABV3B5Q4</accession>
<dbReference type="InterPro" id="IPR028082">
    <property type="entry name" value="Peripla_BP_I"/>
</dbReference>
<feature type="chain" id="PRO_5046003991" evidence="3">
    <location>
        <begin position="37"/>
        <end position="443"/>
    </location>
</feature>
<comment type="similarity">
    <text evidence="1">Belongs to the leucine-binding protein family.</text>
</comment>
<dbReference type="Gene3D" id="3.40.50.2300">
    <property type="match status" value="2"/>
</dbReference>
<proteinExistence type="inferred from homology"/>
<dbReference type="PROSITE" id="PS51257">
    <property type="entry name" value="PROKAR_LIPOPROTEIN"/>
    <property type="match status" value="1"/>
</dbReference>
<dbReference type="Pfam" id="PF13458">
    <property type="entry name" value="Peripla_BP_6"/>
    <property type="match status" value="1"/>
</dbReference>
<sequence>MKTNGNRPHRSTSTRVFTVAACAPLLALLATGCASTDTGAAAASSAKPSKASKCGLGNGKTATGPAIKLGAIVSDTPGLSFTDVTDMANAYFSCVNANGGINGRPVKLVVAKDALDPQLTASLATKLIDTEKIVGFTASSSVLDCSVNAKTYEKKAVYGIDAGLSLDCFNSPAIAPVNVGASYSALATAQYLLDKGAKKLVVFTSNTPDSNAVNSSIKELGKKAGVPVTAWVENVPIADANGLALKAAQAAGAGGGVVANLNAGEALKVFKAIEQQGLIDQALWGCPAGCNDQSMLQQLGSAWDGKLGVNAEVNLAGSPGPDNQLYLQLRQKYAPKTQLGNFGQLGFTAARIAVQALLSIKSGDYTTATVGAAFKGVKDYRSDLYCKPWYFGTQAFHTANNTTRTITPKSGQWAQTQDCSEMPALPNNKFAEIRAYEKQIGLG</sequence>
<evidence type="ECO:0000256" key="3">
    <source>
        <dbReference type="SAM" id="SignalP"/>
    </source>
</evidence>
<reference evidence="5 6" key="1">
    <citation type="submission" date="2024-06" db="EMBL/GenBank/DDBJ databases">
        <title>The Natural Products Discovery Center: Release of the First 8490 Sequenced Strains for Exploring Actinobacteria Biosynthetic Diversity.</title>
        <authorList>
            <person name="Kalkreuter E."/>
            <person name="Kautsar S.A."/>
            <person name="Yang D."/>
            <person name="Bader C.D."/>
            <person name="Teijaro C.N."/>
            <person name="Fluegel L."/>
            <person name="Davis C.M."/>
            <person name="Simpson J.R."/>
            <person name="Lauterbach L."/>
            <person name="Steele A.D."/>
            <person name="Gui C."/>
            <person name="Meng S."/>
            <person name="Li G."/>
            <person name="Viehrig K."/>
            <person name="Ye F."/>
            <person name="Su P."/>
            <person name="Kiefer A.F."/>
            <person name="Nichols A."/>
            <person name="Cepeda A.J."/>
            <person name="Yan W."/>
            <person name="Fan B."/>
            <person name="Jiang Y."/>
            <person name="Adhikari A."/>
            <person name="Zheng C.-J."/>
            <person name="Schuster L."/>
            <person name="Cowan T.M."/>
            <person name="Smanski M.J."/>
            <person name="Chevrette M.G."/>
            <person name="De Carvalho L.P.S."/>
            <person name="Shen B."/>
        </authorList>
    </citation>
    <scope>NUCLEOTIDE SEQUENCE [LARGE SCALE GENOMIC DNA]</scope>
    <source>
        <strain evidence="5 6">NPDC046851</strain>
    </source>
</reference>
<evidence type="ECO:0000259" key="4">
    <source>
        <dbReference type="Pfam" id="PF13458"/>
    </source>
</evidence>
<evidence type="ECO:0000313" key="6">
    <source>
        <dbReference type="Proteomes" id="UP001551189"/>
    </source>
</evidence>
<evidence type="ECO:0000256" key="1">
    <source>
        <dbReference type="ARBA" id="ARBA00010062"/>
    </source>
</evidence>
<evidence type="ECO:0000256" key="2">
    <source>
        <dbReference type="ARBA" id="ARBA00022729"/>
    </source>
</evidence>
<dbReference type="RefSeq" id="WP_359698680.1">
    <property type="nucleotide sequence ID" value="NZ_JBEYXT010000160.1"/>
</dbReference>
<gene>
    <name evidence="5" type="ORF">ABZ931_27785</name>
</gene>
<dbReference type="Proteomes" id="UP001551189">
    <property type="component" value="Unassembled WGS sequence"/>
</dbReference>
<dbReference type="EMBL" id="JBEYXT010000160">
    <property type="protein sequence ID" value="MEU6804778.1"/>
    <property type="molecule type" value="Genomic_DNA"/>
</dbReference>
<organism evidence="5 6">
    <name type="scientific">Streptomyces neyagawaensis</name>
    <dbReference type="NCBI Taxonomy" id="42238"/>
    <lineage>
        <taxon>Bacteria</taxon>
        <taxon>Bacillati</taxon>
        <taxon>Actinomycetota</taxon>
        <taxon>Actinomycetes</taxon>
        <taxon>Kitasatosporales</taxon>
        <taxon>Streptomycetaceae</taxon>
        <taxon>Streptomyces</taxon>
    </lineage>
</organism>
<comment type="caution">
    <text evidence="5">The sequence shown here is derived from an EMBL/GenBank/DDBJ whole genome shotgun (WGS) entry which is preliminary data.</text>
</comment>
<dbReference type="PANTHER" id="PTHR47235:SF1">
    <property type="entry name" value="BLR6548 PROTEIN"/>
    <property type="match status" value="1"/>
</dbReference>
<dbReference type="SUPFAM" id="SSF53822">
    <property type="entry name" value="Periplasmic binding protein-like I"/>
    <property type="match status" value="1"/>
</dbReference>
<protein>
    <submittedName>
        <fullName evidence="5">ABC transporter substrate-binding protein</fullName>
    </submittedName>
</protein>
<evidence type="ECO:0000313" key="5">
    <source>
        <dbReference type="EMBL" id="MEU6804778.1"/>
    </source>
</evidence>
<keyword evidence="2 3" id="KW-0732">Signal</keyword>